<dbReference type="PANTHER" id="PTHR23502">
    <property type="entry name" value="MAJOR FACILITATOR SUPERFAMILY"/>
    <property type="match status" value="1"/>
</dbReference>
<keyword evidence="4 7" id="KW-0812">Transmembrane</keyword>
<dbReference type="GO" id="GO:0005886">
    <property type="term" value="C:plasma membrane"/>
    <property type="evidence" value="ECO:0007669"/>
    <property type="project" value="UniProtKB-SubCell"/>
</dbReference>
<feature type="transmembrane region" description="Helical" evidence="7">
    <location>
        <begin position="95"/>
        <end position="115"/>
    </location>
</feature>
<keyword evidence="5 7" id="KW-1133">Transmembrane helix</keyword>
<feature type="transmembrane region" description="Helical" evidence="7">
    <location>
        <begin position="420"/>
        <end position="444"/>
    </location>
</feature>
<evidence type="ECO:0000256" key="7">
    <source>
        <dbReference type="SAM" id="Phobius"/>
    </source>
</evidence>
<sequence>MEIETHPPSLAVPLCDSTISDDVKEYSGSGTFGDPFVVDFAKPYDPGNPRDWSRLRKWAMTLQLGLSTICVSAGSSAYSGGLESVMRDLHMSRTVAILGLSLYVFGFALGPLIWAPLSEVSVHPQCFPAFLTLQECLARKMFGRRLIFLASYTPFTLFQQVPVGELSIPRKASRQASESPLIDRSSPLTNAGGVIQDIWDSDERGLPQNLYAMAPLAGTVFGPIIGGYVSQVPRLGWRWVLWVIFIIGASNLFMAFIYFPETYAPVLLKRRSRELQTESGGAVYYVSKFSKDGDLQFAKLMRKNLSRPFIYLLTEPIVLLLSIYSAIVYSILYAFLEAFPVVFQKGHHFSPGEGGLAFLGVGLGVAAGGSLSPLQAKFYREHVLKNGGPQPEDRLILARWAGVALPTGIFWFAWTSSPSVHWIVPILAGVPFGASMVILFTAIVGYLIDTYTIYCASALAANVLFRSILAAVFPLFTPSLLAAIGPQWASTIFACLALMCTPIPFLFYVCDSWVLGVYRHYHRHRHHLHSVLILFLFRRLPSITALEYEQDPSEPRHSQLRAQPRT</sequence>
<accession>A0A9P6DYH7</accession>
<feature type="transmembrane region" description="Helical" evidence="7">
    <location>
        <begin position="451"/>
        <end position="476"/>
    </location>
</feature>
<dbReference type="AlphaFoldDB" id="A0A9P6DYH7"/>
<evidence type="ECO:0000256" key="3">
    <source>
        <dbReference type="ARBA" id="ARBA00022475"/>
    </source>
</evidence>
<gene>
    <name evidence="8" type="ORF">BS47DRAFT_1392026</name>
</gene>
<dbReference type="CDD" id="cd17323">
    <property type="entry name" value="MFS_Tpo1_MDR_like"/>
    <property type="match status" value="1"/>
</dbReference>
<dbReference type="Proteomes" id="UP000886523">
    <property type="component" value="Unassembled WGS sequence"/>
</dbReference>
<keyword evidence="2" id="KW-0813">Transport</keyword>
<evidence type="ECO:0000256" key="2">
    <source>
        <dbReference type="ARBA" id="ARBA00022448"/>
    </source>
</evidence>
<proteinExistence type="predicted"/>
<feature type="transmembrane region" description="Helical" evidence="7">
    <location>
        <begin position="236"/>
        <end position="259"/>
    </location>
</feature>
<keyword evidence="9" id="KW-1185">Reference proteome</keyword>
<keyword evidence="6 7" id="KW-0472">Membrane</keyword>
<evidence type="ECO:0000256" key="5">
    <source>
        <dbReference type="ARBA" id="ARBA00022989"/>
    </source>
</evidence>
<dbReference type="InterPro" id="IPR011701">
    <property type="entry name" value="MFS"/>
</dbReference>
<feature type="transmembrane region" description="Helical" evidence="7">
    <location>
        <begin position="309"/>
        <end position="336"/>
    </location>
</feature>
<evidence type="ECO:0000256" key="4">
    <source>
        <dbReference type="ARBA" id="ARBA00022692"/>
    </source>
</evidence>
<feature type="transmembrane region" description="Helical" evidence="7">
    <location>
        <begin position="395"/>
        <end position="414"/>
    </location>
</feature>
<name>A0A9P6DYH7_9AGAM</name>
<evidence type="ECO:0000313" key="8">
    <source>
        <dbReference type="EMBL" id="KAF9514930.1"/>
    </source>
</evidence>
<reference evidence="8" key="1">
    <citation type="journal article" date="2020" name="Nat. Commun.">
        <title>Large-scale genome sequencing of mycorrhizal fungi provides insights into the early evolution of symbiotic traits.</title>
        <authorList>
            <person name="Miyauchi S."/>
            <person name="Kiss E."/>
            <person name="Kuo A."/>
            <person name="Drula E."/>
            <person name="Kohler A."/>
            <person name="Sanchez-Garcia M."/>
            <person name="Morin E."/>
            <person name="Andreopoulos B."/>
            <person name="Barry K.W."/>
            <person name="Bonito G."/>
            <person name="Buee M."/>
            <person name="Carver A."/>
            <person name="Chen C."/>
            <person name="Cichocki N."/>
            <person name="Clum A."/>
            <person name="Culley D."/>
            <person name="Crous P.W."/>
            <person name="Fauchery L."/>
            <person name="Girlanda M."/>
            <person name="Hayes R.D."/>
            <person name="Keri Z."/>
            <person name="LaButti K."/>
            <person name="Lipzen A."/>
            <person name="Lombard V."/>
            <person name="Magnuson J."/>
            <person name="Maillard F."/>
            <person name="Murat C."/>
            <person name="Nolan M."/>
            <person name="Ohm R.A."/>
            <person name="Pangilinan J."/>
            <person name="Pereira M.F."/>
            <person name="Perotto S."/>
            <person name="Peter M."/>
            <person name="Pfister S."/>
            <person name="Riley R."/>
            <person name="Sitrit Y."/>
            <person name="Stielow J.B."/>
            <person name="Szollosi G."/>
            <person name="Zifcakova L."/>
            <person name="Stursova M."/>
            <person name="Spatafora J.W."/>
            <person name="Tedersoo L."/>
            <person name="Vaario L.M."/>
            <person name="Yamada A."/>
            <person name="Yan M."/>
            <person name="Wang P."/>
            <person name="Xu J."/>
            <person name="Bruns T."/>
            <person name="Baldrian P."/>
            <person name="Vilgalys R."/>
            <person name="Dunand C."/>
            <person name="Henrissat B."/>
            <person name="Grigoriev I.V."/>
            <person name="Hibbett D."/>
            <person name="Nagy L.G."/>
            <person name="Martin F.M."/>
        </authorList>
    </citation>
    <scope>NUCLEOTIDE SEQUENCE</scope>
    <source>
        <strain evidence="8">UP504</strain>
    </source>
</reference>
<organism evidence="8 9">
    <name type="scientific">Hydnum rufescens UP504</name>
    <dbReference type="NCBI Taxonomy" id="1448309"/>
    <lineage>
        <taxon>Eukaryota</taxon>
        <taxon>Fungi</taxon>
        <taxon>Dikarya</taxon>
        <taxon>Basidiomycota</taxon>
        <taxon>Agaricomycotina</taxon>
        <taxon>Agaricomycetes</taxon>
        <taxon>Cantharellales</taxon>
        <taxon>Hydnaceae</taxon>
        <taxon>Hydnum</taxon>
    </lineage>
</organism>
<dbReference type="Pfam" id="PF07690">
    <property type="entry name" value="MFS_1"/>
    <property type="match status" value="1"/>
</dbReference>
<dbReference type="PANTHER" id="PTHR23502:SF186">
    <property type="entry name" value="MAJOR FACILITATOR SUPERFAMILY (MFS) PROFILE DOMAIN-CONTAINING PROTEIN"/>
    <property type="match status" value="1"/>
</dbReference>
<dbReference type="InterPro" id="IPR036259">
    <property type="entry name" value="MFS_trans_sf"/>
</dbReference>
<keyword evidence="3" id="KW-1003">Cell membrane</keyword>
<dbReference type="SUPFAM" id="SSF103473">
    <property type="entry name" value="MFS general substrate transporter"/>
    <property type="match status" value="2"/>
</dbReference>
<dbReference type="FunFam" id="1.20.1250.20:FF:000011">
    <property type="entry name" value="MFS multidrug transporter, putative"/>
    <property type="match status" value="1"/>
</dbReference>
<dbReference type="GO" id="GO:0022857">
    <property type="term" value="F:transmembrane transporter activity"/>
    <property type="evidence" value="ECO:0007669"/>
    <property type="project" value="InterPro"/>
</dbReference>
<feature type="transmembrane region" description="Helical" evidence="7">
    <location>
        <begin position="488"/>
        <end position="510"/>
    </location>
</feature>
<protein>
    <submittedName>
        <fullName evidence="8">Uncharacterized protein</fullName>
    </submittedName>
</protein>
<feature type="transmembrane region" description="Helical" evidence="7">
    <location>
        <begin position="356"/>
        <end position="374"/>
    </location>
</feature>
<dbReference type="OrthoDB" id="9986881at2759"/>
<evidence type="ECO:0000256" key="6">
    <source>
        <dbReference type="ARBA" id="ARBA00023136"/>
    </source>
</evidence>
<dbReference type="Gene3D" id="1.20.1250.20">
    <property type="entry name" value="MFS general substrate transporter like domains"/>
    <property type="match status" value="2"/>
</dbReference>
<comment type="caution">
    <text evidence="8">The sequence shown here is derived from an EMBL/GenBank/DDBJ whole genome shotgun (WGS) entry which is preliminary data.</text>
</comment>
<evidence type="ECO:0000256" key="1">
    <source>
        <dbReference type="ARBA" id="ARBA00004651"/>
    </source>
</evidence>
<feature type="transmembrane region" description="Helical" evidence="7">
    <location>
        <begin position="58"/>
        <end position="75"/>
    </location>
</feature>
<dbReference type="EMBL" id="MU128955">
    <property type="protein sequence ID" value="KAF9514930.1"/>
    <property type="molecule type" value="Genomic_DNA"/>
</dbReference>
<comment type="subcellular location">
    <subcellularLocation>
        <location evidence="1">Cell membrane</location>
        <topology evidence="1">Multi-pass membrane protein</topology>
    </subcellularLocation>
</comment>
<evidence type="ECO:0000313" key="9">
    <source>
        <dbReference type="Proteomes" id="UP000886523"/>
    </source>
</evidence>